<comment type="subcellular location">
    <subcellularLocation>
        <location evidence="1 7">Cell membrane</location>
        <topology evidence="1 7">Multi-pass membrane protein</topology>
    </subcellularLocation>
</comment>
<evidence type="ECO:0000313" key="9">
    <source>
        <dbReference type="EMBL" id="RST99092.1"/>
    </source>
</evidence>
<reference evidence="9 10" key="1">
    <citation type="submission" date="2017-05" db="EMBL/GenBank/DDBJ databases">
        <title>Vagococcus spp. assemblies.</title>
        <authorList>
            <person name="Gulvik C.A."/>
        </authorList>
    </citation>
    <scope>NUCLEOTIDE SEQUENCE [LARGE SCALE GENOMIC DNA]</scope>
    <source>
        <strain evidence="9 10">SS1995</strain>
    </source>
</reference>
<dbReference type="SUPFAM" id="SSF161098">
    <property type="entry name" value="MetI-like"/>
    <property type="match status" value="1"/>
</dbReference>
<dbReference type="InterPro" id="IPR035906">
    <property type="entry name" value="MetI-like_sf"/>
</dbReference>
<evidence type="ECO:0000256" key="7">
    <source>
        <dbReference type="RuleBase" id="RU363032"/>
    </source>
</evidence>
<keyword evidence="4 7" id="KW-0812">Transmembrane</keyword>
<feature type="transmembrane region" description="Helical" evidence="7">
    <location>
        <begin position="65"/>
        <end position="91"/>
    </location>
</feature>
<dbReference type="PROSITE" id="PS50928">
    <property type="entry name" value="ABC_TM1"/>
    <property type="match status" value="1"/>
</dbReference>
<dbReference type="OrthoDB" id="9794684at2"/>
<keyword evidence="2 7" id="KW-0813">Transport</keyword>
<dbReference type="Pfam" id="PF00528">
    <property type="entry name" value="BPD_transp_1"/>
    <property type="match status" value="1"/>
</dbReference>
<keyword evidence="5 7" id="KW-1133">Transmembrane helix</keyword>
<keyword evidence="6 7" id="KW-0472">Membrane</keyword>
<gene>
    <name evidence="9" type="ORF">CBF37_05350</name>
</gene>
<dbReference type="Proteomes" id="UP000287857">
    <property type="component" value="Unassembled WGS sequence"/>
</dbReference>
<dbReference type="EMBL" id="NGJS01000006">
    <property type="protein sequence ID" value="RST99092.1"/>
    <property type="molecule type" value="Genomic_DNA"/>
</dbReference>
<feature type="transmembrane region" description="Helical" evidence="7">
    <location>
        <begin position="184"/>
        <end position="205"/>
    </location>
</feature>
<comment type="caution">
    <text evidence="9">The sequence shown here is derived from an EMBL/GenBank/DDBJ whole genome shotgun (WGS) entry which is preliminary data.</text>
</comment>
<dbReference type="PANTHER" id="PTHR32243:SF24">
    <property type="entry name" value="DIACETYLCHITOBIOSE UPTAKE SYSTEM PERMEASE PROTEIN NGCG"/>
    <property type="match status" value="1"/>
</dbReference>
<evidence type="ECO:0000256" key="2">
    <source>
        <dbReference type="ARBA" id="ARBA00022448"/>
    </source>
</evidence>
<sequence length="274" mass="31085">MKKKANVFTYLFLILGTILILIPLCLTIINSFKDTNQITSNFFGLPNPFTGNNFSRLLQDGVGQYFFNSALITVVSIVLIMLVVPMAAFSIARNISKKKAFSIMYFLLVLGIFVPFQVIMIPITSMMTRYGLSNIMGLIILYLAYSIPQTLFLYVGYIKTSIPVELDEAAEIDGSGRFRLYFKIIFPLMKPMHATTLIINALWIWNDFLLPLLILNKDNTKWTLPLFQYNYQGQYFSDYGPSFASYVVGIVVILIVYLVFQKNIISGMTNGSVK</sequence>
<dbReference type="Gene3D" id="1.10.3720.10">
    <property type="entry name" value="MetI-like"/>
    <property type="match status" value="1"/>
</dbReference>
<dbReference type="GO" id="GO:0055085">
    <property type="term" value="P:transmembrane transport"/>
    <property type="evidence" value="ECO:0007669"/>
    <property type="project" value="InterPro"/>
</dbReference>
<evidence type="ECO:0000313" key="10">
    <source>
        <dbReference type="Proteomes" id="UP000287857"/>
    </source>
</evidence>
<name>A0A429ZYQ7_9ENTE</name>
<feature type="transmembrane region" description="Helical" evidence="7">
    <location>
        <begin position="7"/>
        <end position="29"/>
    </location>
</feature>
<dbReference type="InterPro" id="IPR000515">
    <property type="entry name" value="MetI-like"/>
</dbReference>
<dbReference type="PANTHER" id="PTHR32243">
    <property type="entry name" value="MALTOSE TRANSPORT SYSTEM PERMEASE-RELATED"/>
    <property type="match status" value="1"/>
</dbReference>
<dbReference type="AlphaFoldDB" id="A0A429ZYQ7"/>
<protein>
    <submittedName>
        <fullName evidence="9">Sugar ABC transporter permease</fullName>
    </submittedName>
</protein>
<dbReference type="InterPro" id="IPR050901">
    <property type="entry name" value="BP-dep_ABC_trans_perm"/>
</dbReference>
<feature type="transmembrane region" description="Helical" evidence="7">
    <location>
        <begin position="103"/>
        <end position="123"/>
    </location>
</feature>
<feature type="domain" description="ABC transmembrane type-1" evidence="8">
    <location>
        <begin position="66"/>
        <end position="260"/>
    </location>
</feature>
<keyword evidence="10" id="KW-1185">Reference proteome</keyword>
<keyword evidence="3" id="KW-1003">Cell membrane</keyword>
<evidence type="ECO:0000256" key="6">
    <source>
        <dbReference type="ARBA" id="ARBA00023136"/>
    </source>
</evidence>
<dbReference type="RefSeq" id="WP_125983722.1">
    <property type="nucleotide sequence ID" value="NZ_NGJS01000006.1"/>
</dbReference>
<proteinExistence type="inferred from homology"/>
<comment type="similarity">
    <text evidence="7">Belongs to the binding-protein-dependent transport system permease family.</text>
</comment>
<dbReference type="GO" id="GO:0005886">
    <property type="term" value="C:plasma membrane"/>
    <property type="evidence" value="ECO:0007669"/>
    <property type="project" value="UniProtKB-SubCell"/>
</dbReference>
<feature type="transmembrane region" description="Helical" evidence="7">
    <location>
        <begin position="135"/>
        <end position="157"/>
    </location>
</feature>
<evidence type="ECO:0000259" key="8">
    <source>
        <dbReference type="PROSITE" id="PS50928"/>
    </source>
</evidence>
<feature type="transmembrane region" description="Helical" evidence="7">
    <location>
        <begin position="243"/>
        <end position="260"/>
    </location>
</feature>
<evidence type="ECO:0000256" key="5">
    <source>
        <dbReference type="ARBA" id="ARBA00022989"/>
    </source>
</evidence>
<evidence type="ECO:0000256" key="1">
    <source>
        <dbReference type="ARBA" id="ARBA00004651"/>
    </source>
</evidence>
<evidence type="ECO:0000256" key="4">
    <source>
        <dbReference type="ARBA" id="ARBA00022692"/>
    </source>
</evidence>
<accession>A0A429ZYQ7</accession>
<organism evidence="9 10">
    <name type="scientific">Vagococcus vulneris</name>
    <dbReference type="NCBI Taxonomy" id="1977869"/>
    <lineage>
        <taxon>Bacteria</taxon>
        <taxon>Bacillati</taxon>
        <taxon>Bacillota</taxon>
        <taxon>Bacilli</taxon>
        <taxon>Lactobacillales</taxon>
        <taxon>Enterococcaceae</taxon>
        <taxon>Vagococcus</taxon>
    </lineage>
</organism>
<evidence type="ECO:0000256" key="3">
    <source>
        <dbReference type="ARBA" id="ARBA00022475"/>
    </source>
</evidence>
<dbReference type="CDD" id="cd06261">
    <property type="entry name" value="TM_PBP2"/>
    <property type="match status" value="1"/>
</dbReference>